<keyword evidence="2" id="KW-0677">Repeat</keyword>
<organism evidence="7 8">
    <name type="scientific">Lates japonicus</name>
    <name type="common">Japanese lates</name>
    <dbReference type="NCBI Taxonomy" id="270547"/>
    <lineage>
        <taxon>Eukaryota</taxon>
        <taxon>Metazoa</taxon>
        <taxon>Chordata</taxon>
        <taxon>Craniata</taxon>
        <taxon>Vertebrata</taxon>
        <taxon>Euteleostomi</taxon>
        <taxon>Actinopterygii</taxon>
        <taxon>Neopterygii</taxon>
        <taxon>Teleostei</taxon>
        <taxon>Neoteleostei</taxon>
        <taxon>Acanthomorphata</taxon>
        <taxon>Carangaria</taxon>
        <taxon>Carangaria incertae sedis</taxon>
        <taxon>Centropomidae</taxon>
        <taxon>Lates</taxon>
    </lineage>
</organism>
<feature type="repeat" description="Xin" evidence="5">
    <location>
        <begin position="428"/>
        <end position="443"/>
    </location>
</feature>
<dbReference type="PANTHER" id="PTHR22591:SF3">
    <property type="entry name" value="XIN ACTIN-BINDING REPEAT-CONTAINING 2B"/>
    <property type="match status" value="1"/>
</dbReference>
<feature type="repeat" description="Xin" evidence="5">
    <location>
        <begin position="388"/>
        <end position="403"/>
    </location>
</feature>
<evidence type="ECO:0000313" key="8">
    <source>
        <dbReference type="Proteomes" id="UP001279410"/>
    </source>
</evidence>
<evidence type="ECO:0000256" key="1">
    <source>
        <dbReference type="ARBA" id="ARBA00004282"/>
    </source>
</evidence>
<dbReference type="GO" id="GO:0001725">
    <property type="term" value="C:stress fiber"/>
    <property type="evidence" value="ECO:0007669"/>
    <property type="project" value="TreeGrafter"/>
</dbReference>
<dbReference type="GO" id="GO:0051015">
    <property type="term" value="F:actin filament binding"/>
    <property type="evidence" value="ECO:0007669"/>
    <property type="project" value="TreeGrafter"/>
</dbReference>
<proteinExistence type="inferred from homology"/>
<comment type="similarity">
    <text evidence="5">Belongs to the Xin family.</text>
</comment>
<dbReference type="Proteomes" id="UP001279410">
    <property type="component" value="Unassembled WGS sequence"/>
</dbReference>
<accession>A0AAD3RMF8</accession>
<feature type="compositionally biased region" description="Low complexity" evidence="6">
    <location>
        <begin position="346"/>
        <end position="355"/>
    </location>
</feature>
<evidence type="ECO:0000256" key="4">
    <source>
        <dbReference type="ARBA" id="ARBA00023203"/>
    </source>
</evidence>
<name>A0AAD3RMF8_LATJO</name>
<dbReference type="PROSITE" id="PS51389">
    <property type="entry name" value="XIN"/>
    <property type="match status" value="2"/>
</dbReference>
<evidence type="ECO:0000256" key="2">
    <source>
        <dbReference type="ARBA" id="ARBA00022737"/>
    </source>
</evidence>
<feature type="region of interest" description="Disordered" evidence="6">
    <location>
        <begin position="344"/>
        <end position="373"/>
    </location>
</feature>
<feature type="compositionally biased region" description="Pro residues" evidence="6">
    <location>
        <begin position="264"/>
        <end position="281"/>
    </location>
</feature>
<comment type="subcellular location">
    <subcellularLocation>
        <location evidence="1">Cell junction</location>
    </subcellularLocation>
</comment>
<keyword evidence="4 5" id="KW-0009">Actin-binding</keyword>
<dbReference type="InterPro" id="IPR012510">
    <property type="entry name" value="Actin-binding_Xin_repeat"/>
</dbReference>
<evidence type="ECO:0000256" key="3">
    <source>
        <dbReference type="ARBA" id="ARBA00022949"/>
    </source>
</evidence>
<comment type="domain">
    <text evidence="5">Xin repeats bind F-actin.</text>
</comment>
<dbReference type="InterPro" id="IPR030072">
    <property type="entry name" value="XIRP1/XIRP2"/>
</dbReference>
<feature type="compositionally biased region" description="Acidic residues" evidence="6">
    <location>
        <begin position="363"/>
        <end position="373"/>
    </location>
</feature>
<dbReference type="GO" id="GO:0007015">
    <property type="term" value="P:actin filament organization"/>
    <property type="evidence" value="ECO:0007669"/>
    <property type="project" value="TreeGrafter"/>
</dbReference>
<keyword evidence="3" id="KW-0965">Cell junction</keyword>
<protein>
    <submittedName>
        <fullName evidence="7">Xin actin-binding repeat-containing protein 2 isoform X1</fullName>
    </submittedName>
</protein>
<reference evidence="7" key="1">
    <citation type="submission" date="2022-08" db="EMBL/GenBank/DDBJ databases">
        <title>Genome sequencing of akame (Lates japonicus).</title>
        <authorList>
            <person name="Hashiguchi Y."/>
            <person name="Takahashi H."/>
        </authorList>
    </citation>
    <scope>NUCLEOTIDE SEQUENCE</scope>
    <source>
        <strain evidence="7">Kochi</strain>
    </source>
</reference>
<dbReference type="EMBL" id="BRZM01002242">
    <property type="protein sequence ID" value="GLD74463.1"/>
    <property type="molecule type" value="Genomic_DNA"/>
</dbReference>
<dbReference type="Pfam" id="PF08043">
    <property type="entry name" value="Xin"/>
    <property type="match status" value="2"/>
</dbReference>
<dbReference type="AlphaFoldDB" id="A0AAD3RMF8"/>
<evidence type="ECO:0000256" key="5">
    <source>
        <dbReference type="PROSITE-ProRule" id="PRU00721"/>
    </source>
</evidence>
<dbReference type="PANTHER" id="PTHR22591">
    <property type="entry name" value="XIN"/>
    <property type="match status" value="1"/>
</dbReference>
<evidence type="ECO:0000256" key="6">
    <source>
        <dbReference type="SAM" id="MobiDB-lite"/>
    </source>
</evidence>
<evidence type="ECO:0000313" key="7">
    <source>
        <dbReference type="EMBL" id="GLD74463.1"/>
    </source>
</evidence>
<feature type="region of interest" description="Disordered" evidence="6">
    <location>
        <begin position="261"/>
        <end position="310"/>
    </location>
</feature>
<gene>
    <name evidence="7" type="ORF">AKAME5_002579200</name>
</gene>
<dbReference type="GO" id="GO:0005925">
    <property type="term" value="C:focal adhesion"/>
    <property type="evidence" value="ECO:0007669"/>
    <property type="project" value="TreeGrafter"/>
</dbReference>
<sequence length="455" mass="51790">MSGLQTLAQLPQDTRVRLAPPSPAGPNKMSWRALPHSETLQARGAVAFVWDSTCWVDIYNSLYPAAGSAEVIPLTNCEAMYQAAVSKRADNTIPSGVMEELEVCSLPGGLASVRKQFETEETATSHNVTQFHLHHRTVQEMSKSEVTVSSASRQVVPGSQQLNFNQEAMVSYSDSNLASSYENHQNETEEEFPRYTTKELRDHFERTIEEAAPHKPAKIGRDINRSKWSSNVTQNNSVTSEVYDTSTAEATEDATAAVIDYEDFPPPPAEDSDYLPPPPPDLLQMPSDSQNIPVSYSPEPPEPANPSKYPLNRETYFKQRSMYELKRLYKHIHPEVRRNIEKEYYNDNNETENNNPLESQEYVYEDDGGSPSELNDEEYMEWEEILPGEVQAMRWMFENKPLDTIKDETPDDDDDDKKITQQEVILGKDVRRTAWMFETKPMDELGSQKHQLDRL</sequence>
<keyword evidence="8" id="KW-1185">Reference proteome</keyword>
<comment type="caution">
    <text evidence="7">The sequence shown here is derived from an EMBL/GenBank/DDBJ whole genome shotgun (WGS) entry which is preliminary data.</text>
</comment>